<dbReference type="GO" id="GO:0005886">
    <property type="term" value="C:plasma membrane"/>
    <property type="evidence" value="ECO:0007669"/>
    <property type="project" value="TreeGrafter"/>
</dbReference>
<proteinExistence type="predicted"/>
<dbReference type="SMART" id="SM00008">
    <property type="entry name" value="HormR"/>
    <property type="match status" value="1"/>
</dbReference>
<evidence type="ECO:0000313" key="3">
    <source>
        <dbReference type="EMBL" id="CAG5127463.1"/>
    </source>
</evidence>
<keyword evidence="1" id="KW-0472">Membrane</keyword>
<feature type="transmembrane region" description="Helical" evidence="1">
    <location>
        <begin position="360"/>
        <end position="382"/>
    </location>
</feature>
<name>A0A8S3ZDH3_9EUPU</name>
<evidence type="ECO:0000259" key="2">
    <source>
        <dbReference type="PROSITE" id="PS50227"/>
    </source>
</evidence>
<evidence type="ECO:0000256" key="1">
    <source>
        <dbReference type="SAM" id="Phobius"/>
    </source>
</evidence>
<feature type="transmembrane region" description="Helical" evidence="1">
    <location>
        <begin position="229"/>
        <end position="247"/>
    </location>
</feature>
<feature type="transmembrane region" description="Helical" evidence="1">
    <location>
        <begin position="195"/>
        <end position="217"/>
    </location>
</feature>
<reference evidence="3" key="1">
    <citation type="submission" date="2021-04" db="EMBL/GenBank/DDBJ databases">
        <authorList>
            <consortium name="Molecular Ecology Group"/>
        </authorList>
    </citation>
    <scope>NUCLEOTIDE SEQUENCE</scope>
</reference>
<dbReference type="InterPro" id="IPR036445">
    <property type="entry name" value="GPCR_2_extracell_dom_sf"/>
</dbReference>
<dbReference type="EMBL" id="CAJHNH020002690">
    <property type="protein sequence ID" value="CAG5127463.1"/>
    <property type="molecule type" value="Genomic_DNA"/>
</dbReference>
<comment type="caution">
    <text evidence="3">The sequence shown here is derived from an EMBL/GenBank/DDBJ whole genome shotgun (WGS) entry which is preliminary data.</text>
</comment>
<evidence type="ECO:0000313" key="4">
    <source>
        <dbReference type="Proteomes" id="UP000678393"/>
    </source>
</evidence>
<gene>
    <name evidence="3" type="ORF">CUNI_LOCUS13021</name>
</gene>
<dbReference type="InterPro" id="IPR001879">
    <property type="entry name" value="GPCR_2_extracellular_dom"/>
</dbReference>
<dbReference type="GO" id="GO:0008528">
    <property type="term" value="F:G protein-coupled peptide receptor activity"/>
    <property type="evidence" value="ECO:0007669"/>
    <property type="project" value="TreeGrafter"/>
</dbReference>
<protein>
    <recommendedName>
        <fullName evidence="2">G-protein coupled receptors family 2 profile 1 domain-containing protein</fullName>
    </recommendedName>
</protein>
<dbReference type="OrthoDB" id="6069349at2759"/>
<sequence>MAASELKTRDECLTVMSNKSLHMTTDHCPLEWDQYTEMCWGPTPAGESAILPCPDDGFLNPKQFATRICLPDSSWYINYTFDDKPYTNFQNCFLPEDPTAEDDLKKLIDTKIIFVLKTLDEYKRAHLAIYAVSIILLIASVFASISGIVKLNAKKHPSMTYLALTIAAAALLIHNVTTLSLNGVDDATKLFKCRFAKFISLICTLVFHESIFVYIFLCIASILHIPIRLLVIQITAAATVFLTVLLATTELLLETFSCSYSRHCGFKTLQSAFHWLTTAPRILLIMVCLCLASVTVFGAFCLKQPNLSQRNELYKVRQRSLSALVLVVYSVAQEVMLVLIHTEAYMNYSDLPVEEYVSVFSLATSAQGIIFSVIMCVLDIGLLTMLGLSIIHCPGHDTTSEQELNAFPKHTALPLHVRHGKSAISDQV</sequence>
<organism evidence="3 4">
    <name type="scientific">Candidula unifasciata</name>
    <dbReference type="NCBI Taxonomy" id="100452"/>
    <lineage>
        <taxon>Eukaryota</taxon>
        <taxon>Metazoa</taxon>
        <taxon>Spiralia</taxon>
        <taxon>Lophotrochozoa</taxon>
        <taxon>Mollusca</taxon>
        <taxon>Gastropoda</taxon>
        <taxon>Heterobranchia</taxon>
        <taxon>Euthyneura</taxon>
        <taxon>Panpulmonata</taxon>
        <taxon>Eupulmonata</taxon>
        <taxon>Stylommatophora</taxon>
        <taxon>Helicina</taxon>
        <taxon>Helicoidea</taxon>
        <taxon>Geomitridae</taxon>
        <taxon>Candidula</taxon>
    </lineage>
</organism>
<feature type="transmembrane region" description="Helical" evidence="1">
    <location>
        <begin position="282"/>
        <end position="302"/>
    </location>
</feature>
<dbReference type="Pfam" id="PF02793">
    <property type="entry name" value="HRM"/>
    <property type="match status" value="1"/>
</dbReference>
<dbReference type="Gene3D" id="4.10.1240.10">
    <property type="entry name" value="GPCR, family 2, extracellular hormone receptor domain"/>
    <property type="match status" value="1"/>
</dbReference>
<keyword evidence="1" id="KW-1133">Transmembrane helix</keyword>
<dbReference type="SUPFAM" id="SSF111418">
    <property type="entry name" value="Hormone receptor domain"/>
    <property type="match status" value="1"/>
</dbReference>
<feature type="transmembrane region" description="Helical" evidence="1">
    <location>
        <begin position="161"/>
        <end position="183"/>
    </location>
</feature>
<dbReference type="PANTHER" id="PTHR45620">
    <property type="entry name" value="PDF RECEPTOR-LIKE PROTEIN-RELATED"/>
    <property type="match status" value="1"/>
</dbReference>
<accession>A0A8S3ZDH3</accession>
<dbReference type="InterPro" id="IPR050332">
    <property type="entry name" value="GPCR_2"/>
</dbReference>
<feature type="transmembrane region" description="Helical" evidence="1">
    <location>
        <begin position="323"/>
        <end position="340"/>
    </location>
</feature>
<dbReference type="GO" id="GO:0007188">
    <property type="term" value="P:adenylate cyclase-modulating G protein-coupled receptor signaling pathway"/>
    <property type="evidence" value="ECO:0007669"/>
    <property type="project" value="TreeGrafter"/>
</dbReference>
<feature type="transmembrane region" description="Helical" evidence="1">
    <location>
        <begin position="127"/>
        <end position="149"/>
    </location>
</feature>
<keyword evidence="1" id="KW-0812">Transmembrane</keyword>
<dbReference type="AlphaFoldDB" id="A0A8S3ZDH3"/>
<feature type="domain" description="G-protein coupled receptors family 2 profile 1" evidence="2">
    <location>
        <begin position="11"/>
        <end position="96"/>
    </location>
</feature>
<dbReference type="PROSITE" id="PS50227">
    <property type="entry name" value="G_PROTEIN_RECEP_F2_3"/>
    <property type="match status" value="1"/>
</dbReference>
<keyword evidence="4" id="KW-1185">Reference proteome</keyword>
<dbReference type="Proteomes" id="UP000678393">
    <property type="component" value="Unassembled WGS sequence"/>
</dbReference>